<evidence type="ECO:0000256" key="1">
    <source>
        <dbReference type="ARBA" id="ARBA00011046"/>
    </source>
</evidence>
<dbReference type="InterPro" id="IPR005650">
    <property type="entry name" value="BlaI_family"/>
</dbReference>
<proteinExistence type="inferred from homology"/>
<evidence type="ECO:0000313" key="5">
    <source>
        <dbReference type="EMBL" id="ABJ86499.1"/>
    </source>
</evidence>
<protein>
    <submittedName>
        <fullName evidence="5">Transcriptional repressor, CopY family</fullName>
    </submittedName>
</protein>
<dbReference type="EMBL" id="CP000473">
    <property type="protein sequence ID" value="ABJ86499.1"/>
    <property type="molecule type" value="Genomic_DNA"/>
</dbReference>
<gene>
    <name evidence="5" type="ordered locus">Acid_5552</name>
</gene>
<dbReference type="GO" id="GO:0045892">
    <property type="term" value="P:negative regulation of DNA-templated transcription"/>
    <property type="evidence" value="ECO:0007669"/>
    <property type="project" value="InterPro"/>
</dbReference>
<accession>Q01V16</accession>
<evidence type="ECO:0000256" key="3">
    <source>
        <dbReference type="ARBA" id="ARBA00023125"/>
    </source>
</evidence>
<dbReference type="GO" id="GO:0003677">
    <property type="term" value="F:DNA binding"/>
    <property type="evidence" value="ECO:0007669"/>
    <property type="project" value="UniProtKB-KW"/>
</dbReference>
<reference evidence="5" key="1">
    <citation type="submission" date="2006-10" db="EMBL/GenBank/DDBJ databases">
        <title>Complete sequence of Solibacter usitatus Ellin6076.</title>
        <authorList>
            <consortium name="US DOE Joint Genome Institute"/>
            <person name="Copeland A."/>
            <person name="Lucas S."/>
            <person name="Lapidus A."/>
            <person name="Barry K."/>
            <person name="Detter J.C."/>
            <person name="Glavina del Rio T."/>
            <person name="Hammon N."/>
            <person name="Israni S."/>
            <person name="Dalin E."/>
            <person name="Tice H."/>
            <person name="Pitluck S."/>
            <person name="Thompson L.S."/>
            <person name="Brettin T."/>
            <person name="Bruce D."/>
            <person name="Han C."/>
            <person name="Tapia R."/>
            <person name="Gilna P."/>
            <person name="Schmutz J."/>
            <person name="Larimer F."/>
            <person name="Land M."/>
            <person name="Hauser L."/>
            <person name="Kyrpides N."/>
            <person name="Mikhailova N."/>
            <person name="Janssen P.H."/>
            <person name="Kuske C.R."/>
            <person name="Richardson P."/>
        </authorList>
    </citation>
    <scope>NUCLEOTIDE SEQUENCE</scope>
    <source>
        <strain evidence="5">Ellin6076</strain>
    </source>
</reference>
<evidence type="ECO:0000256" key="4">
    <source>
        <dbReference type="ARBA" id="ARBA00023163"/>
    </source>
</evidence>
<dbReference type="InterPro" id="IPR036388">
    <property type="entry name" value="WH-like_DNA-bd_sf"/>
</dbReference>
<dbReference type="OrthoDB" id="279010at2"/>
<dbReference type="Gene3D" id="1.10.4040.10">
    <property type="entry name" value="Penicillinase repressor domain"/>
    <property type="match status" value="1"/>
</dbReference>
<dbReference type="InterPro" id="IPR036390">
    <property type="entry name" value="WH_DNA-bd_sf"/>
</dbReference>
<dbReference type="AlphaFoldDB" id="Q01V16"/>
<organism evidence="5">
    <name type="scientific">Solibacter usitatus (strain Ellin6076)</name>
    <dbReference type="NCBI Taxonomy" id="234267"/>
    <lineage>
        <taxon>Bacteria</taxon>
        <taxon>Pseudomonadati</taxon>
        <taxon>Acidobacteriota</taxon>
        <taxon>Terriglobia</taxon>
        <taxon>Bryobacterales</taxon>
        <taxon>Solibacteraceae</taxon>
        <taxon>Candidatus Solibacter</taxon>
    </lineage>
</organism>
<dbReference type="Gene3D" id="1.10.10.10">
    <property type="entry name" value="Winged helix-like DNA-binding domain superfamily/Winged helix DNA-binding domain"/>
    <property type="match status" value="1"/>
</dbReference>
<evidence type="ECO:0000256" key="2">
    <source>
        <dbReference type="ARBA" id="ARBA00023015"/>
    </source>
</evidence>
<keyword evidence="4" id="KW-0804">Transcription</keyword>
<dbReference type="HOGENOM" id="CLU_119090_4_2_0"/>
<name>Q01V16_SOLUE</name>
<keyword evidence="2" id="KW-0805">Transcription regulation</keyword>
<dbReference type="SUPFAM" id="SSF46785">
    <property type="entry name" value="Winged helix' DNA-binding domain"/>
    <property type="match status" value="1"/>
</dbReference>
<dbReference type="STRING" id="234267.Acid_5552"/>
<dbReference type="KEGG" id="sus:Acid_5552"/>
<dbReference type="eggNOG" id="COG3682">
    <property type="taxonomic scope" value="Bacteria"/>
</dbReference>
<dbReference type="InParanoid" id="Q01V16"/>
<sequence length="128" mass="14273">MSSPPLPTAAELDILAVLWRLGPATVREVHEALGKENGYTTTLKQMQLMLEKGLLIRSERFRSHVYEAGIPKEQTQQQVAGDLLKRAFDGSARSLVLGALTAQPASREELTELRKMLDEFAKQKGRSR</sequence>
<comment type="similarity">
    <text evidence="1">Belongs to the BlaI transcriptional regulatory family.</text>
</comment>
<dbReference type="Pfam" id="PF03965">
    <property type="entry name" value="Penicillinase_R"/>
    <property type="match status" value="1"/>
</dbReference>
<keyword evidence="3" id="KW-0238">DNA-binding</keyword>